<keyword evidence="1" id="KW-0472">Membrane</keyword>
<reference evidence="3" key="1">
    <citation type="submission" date="2014-03" db="EMBL/GenBank/DDBJ databases">
        <authorList>
            <person name="Aksoy S."/>
            <person name="Warren W."/>
            <person name="Wilson R.K."/>
        </authorList>
    </citation>
    <scope>NUCLEOTIDE SEQUENCE [LARGE SCALE GENOMIC DNA]</scope>
    <source>
        <strain evidence="3">IAEA</strain>
    </source>
</reference>
<sequence>MNKTLRYVKSFPMIDLSPLKRHVYRAWYGWLVIFLSKSGSFYTPYGLYKINLKLIYLNAFLALRVQRFKYLIDLNVDSTVSYLSKTSLNLYETESEGSHYSIGQMTKCSAVISKIMADH</sequence>
<accession>A0A1A9W5R2</accession>
<evidence type="ECO:0000313" key="2">
    <source>
        <dbReference type="EnsemblMetazoa" id="GBRI007208-PA"/>
    </source>
</evidence>
<keyword evidence="1" id="KW-1133">Transmembrane helix</keyword>
<dbReference type="AlphaFoldDB" id="A0A1A9W5R2"/>
<organism evidence="2 3">
    <name type="scientific">Glossina brevipalpis</name>
    <dbReference type="NCBI Taxonomy" id="37001"/>
    <lineage>
        <taxon>Eukaryota</taxon>
        <taxon>Metazoa</taxon>
        <taxon>Ecdysozoa</taxon>
        <taxon>Arthropoda</taxon>
        <taxon>Hexapoda</taxon>
        <taxon>Insecta</taxon>
        <taxon>Pterygota</taxon>
        <taxon>Neoptera</taxon>
        <taxon>Endopterygota</taxon>
        <taxon>Diptera</taxon>
        <taxon>Brachycera</taxon>
        <taxon>Muscomorpha</taxon>
        <taxon>Hippoboscoidea</taxon>
        <taxon>Glossinidae</taxon>
        <taxon>Glossina</taxon>
    </lineage>
</organism>
<feature type="transmembrane region" description="Helical" evidence="1">
    <location>
        <begin position="27"/>
        <end position="48"/>
    </location>
</feature>
<evidence type="ECO:0000256" key="1">
    <source>
        <dbReference type="SAM" id="Phobius"/>
    </source>
</evidence>
<reference evidence="2" key="2">
    <citation type="submission" date="2020-05" db="UniProtKB">
        <authorList>
            <consortium name="EnsemblMetazoa"/>
        </authorList>
    </citation>
    <scope>IDENTIFICATION</scope>
    <source>
        <strain evidence="2">IAEA</strain>
    </source>
</reference>
<keyword evidence="3" id="KW-1185">Reference proteome</keyword>
<proteinExistence type="predicted"/>
<keyword evidence="1" id="KW-0812">Transmembrane</keyword>
<dbReference type="EnsemblMetazoa" id="GBRI007208-RA">
    <property type="protein sequence ID" value="GBRI007208-PA"/>
    <property type="gene ID" value="GBRI007208"/>
</dbReference>
<protein>
    <submittedName>
        <fullName evidence="2">Uncharacterized protein</fullName>
    </submittedName>
</protein>
<evidence type="ECO:0000313" key="3">
    <source>
        <dbReference type="Proteomes" id="UP000091820"/>
    </source>
</evidence>
<dbReference type="Proteomes" id="UP000091820">
    <property type="component" value="Unassembled WGS sequence"/>
</dbReference>
<name>A0A1A9W5R2_9MUSC</name>
<dbReference type="VEuPathDB" id="VectorBase:GBRI007208"/>